<protein>
    <recommendedName>
        <fullName evidence="6">NlpC/P60 domain-containing protein</fullName>
    </recommendedName>
</protein>
<dbReference type="Proteomes" id="UP000628775">
    <property type="component" value="Unassembled WGS sequence"/>
</dbReference>
<dbReference type="InterPro" id="IPR002477">
    <property type="entry name" value="Peptidoglycan-bd-like"/>
</dbReference>
<dbReference type="PANTHER" id="PTHR47053:SF1">
    <property type="entry name" value="MUREIN DD-ENDOPEPTIDASE MEPH-RELATED"/>
    <property type="match status" value="1"/>
</dbReference>
<dbReference type="InterPro" id="IPR038765">
    <property type="entry name" value="Papain-like_cys_pep_sf"/>
</dbReference>
<keyword evidence="5" id="KW-0732">Signal</keyword>
<keyword evidence="3" id="KW-0378">Hydrolase</keyword>
<dbReference type="RefSeq" id="WP_188696111.1">
    <property type="nucleotide sequence ID" value="NZ_BMIR01000016.1"/>
</dbReference>
<dbReference type="Gene3D" id="1.10.101.10">
    <property type="entry name" value="PGBD-like superfamily/PGBD"/>
    <property type="match status" value="2"/>
</dbReference>
<dbReference type="AlphaFoldDB" id="A0A8J2YKZ7"/>
<evidence type="ECO:0000256" key="5">
    <source>
        <dbReference type="SAM" id="SignalP"/>
    </source>
</evidence>
<evidence type="ECO:0000256" key="3">
    <source>
        <dbReference type="ARBA" id="ARBA00022801"/>
    </source>
</evidence>
<dbReference type="Pfam" id="PF00877">
    <property type="entry name" value="NLPC_P60"/>
    <property type="match status" value="1"/>
</dbReference>
<dbReference type="InterPro" id="IPR036366">
    <property type="entry name" value="PGBDSf"/>
</dbReference>
<dbReference type="EMBL" id="BMIR01000016">
    <property type="protein sequence ID" value="GGE49711.1"/>
    <property type="molecule type" value="Genomic_DNA"/>
</dbReference>
<dbReference type="SUPFAM" id="SSF47090">
    <property type="entry name" value="PGBD-like"/>
    <property type="match status" value="2"/>
</dbReference>
<evidence type="ECO:0000259" key="6">
    <source>
        <dbReference type="PROSITE" id="PS51935"/>
    </source>
</evidence>
<name>A0A8J2YKZ7_9BACL</name>
<sequence length="317" mass="33249">MKFPTKKLFLSTVVAASIAVFPQLGEHSNAHAATMNTHQVLNYGETNSSVKALQEKLKDLNYYHDALDGIYGNNTKKAVKSYQSDHGLAADGIAGPNTLGKLFSTASVSTKKVTKTVTTDLEKGDHGQAVKDLQSRLNALGYKTGGVDGIFGNNTLKAVKAFQTDQGLHADGVVGPNTRAALANPKAVSAEHTASKTTASQVNDIIADAKALIGTPYVWGGTTPSGFDCSGFTSYVFAKNGMTLPRTAAAQWSAGQSVSAPAKGDLVFFATTGSGVSHVGIYIGNGQFINASTSKGVVISDMDNSYWKPRYLGAKSF</sequence>
<dbReference type="GO" id="GO:0008234">
    <property type="term" value="F:cysteine-type peptidase activity"/>
    <property type="evidence" value="ECO:0007669"/>
    <property type="project" value="UniProtKB-KW"/>
</dbReference>
<dbReference type="InterPro" id="IPR051202">
    <property type="entry name" value="Peptidase_C40"/>
</dbReference>
<evidence type="ECO:0000313" key="7">
    <source>
        <dbReference type="EMBL" id="GGE49711.1"/>
    </source>
</evidence>
<reference evidence="7" key="1">
    <citation type="journal article" date="2014" name="Int. J. Syst. Evol. Microbiol.">
        <title>Complete genome sequence of Corynebacterium casei LMG S-19264T (=DSM 44701T), isolated from a smear-ripened cheese.</title>
        <authorList>
            <consortium name="US DOE Joint Genome Institute (JGI-PGF)"/>
            <person name="Walter F."/>
            <person name="Albersmeier A."/>
            <person name="Kalinowski J."/>
            <person name="Ruckert C."/>
        </authorList>
    </citation>
    <scope>NUCLEOTIDE SEQUENCE</scope>
    <source>
        <strain evidence="7">CGMCC 1.15371</strain>
    </source>
</reference>
<keyword evidence="8" id="KW-1185">Reference proteome</keyword>
<dbReference type="PANTHER" id="PTHR47053">
    <property type="entry name" value="MUREIN DD-ENDOPEPTIDASE MEPH-RELATED"/>
    <property type="match status" value="1"/>
</dbReference>
<keyword evidence="2" id="KW-0645">Protease</keyword>
<reference evidence="7" key="2">
    <citation type="submission" date="2020-09" db="EMBL/GenBank/DDBJ databases">
        <authorList>
            <person name="Sun Q."/>
            <person name="Zhou Y."/>
        </authorList>
    </citation>
    <scope>NUCLEOTIDE SEQUENCE</scope>
    <source>
        <strain evidence="7">CGMCC 1.15371</strain>
    </source>
</reference>
<dbReference type="SUPFAM" id="SSF54001">
    <property type="entry name" value="Cysteine proteinases"/>
    <property type="match status" value="1"/>
</dbReference>
<organism evidence="7 8">
    <name type="scientific">Pullulanibacillus camelliae</name>
    <dbReference type="NCBI Taxonomy" id="1707096"/>
    <lineage>
        <taxon>Bacteria</taxon>
        <taxon>Bacillati</taxon>
        <taxon>Bacillota</taxon>
        <taxon>Bacilli</taxon>
        <taxon>Bacillales</taxon>
        <taxon>Sporolactobacillaceae</taxon>
        <taxon>Pullulanibacillus</taxon>
    </lineage>
</organism>
<dbReference type="Gene3D" id="3.90.1720.10">
    <property type="entry name" value="endopeptidase domain like (from Nostoc punctiforme)"/>
    <property type="match status" value="1"/>
</dbReference>
<dbReference type="PROSITE" id="PS51935">
    <property type="entry name" value="NLPC_P60"/>
    <property type="match status" value="1"/>
</dbReference>
<dbReference type="InterPro" id="IPR000064">
    <property type="entry name" value="NLP_P60_dom"/>
</dbReference>
<keyword evidence="4" id="KW-0788">Thiol protease</keyword>
<evidence type="ECO:0000313" key="8">
    <source>
        <dbReference type="Proteomes" id="UP000628775"/>
    </source>
</evidence>
<proteinExistence type="inferred from homology"/>
<dbReference type="InterPro" id="IPR036365">
    <property type="entry name" value="PGBD-like_sf"/>
</dbReference>
<comment type="caution">
    <text evidence="7">The sequence shown here is derived from an EMBL/GenBank/DDBJ whole genome shotgun (WGS) entry which is preliminary data.</text>
</comment>
<feature type="signal peptide" evidence="5">
    <location>
        <begin position="1"/>
        <end position="32"/>
    </location>
</feature>
<feature type="domain" description="NlpC/P60" evidence="6">
    <location>
        <begin position="199"/>
        <end position="317"/>
    </location>
</feature>
<gene>
    <name evidence="7" type="ORF">GCM10011391_30610</name>
</gene>
<dbReference type="Pfam" id="PF01471">
    <property type="entry name" value="PG_binding_1"/>
    <property type="match status" value="2"/>
</dbReference>
<evidence type="ECO:0000256" key="1">
    <source>
        <dbReference type="ARBA" id="ARBA00007074"/>
    </source>
</evidence>
<feature type="chain" id="PRO_5035217305" description="NlpC/P60 domain-containing protein" evidence="5">
    <location>
        <begin position="33"/>
        <end position="317"/>
    </location>
</feature>
<evidence type="ECO:0000256" key="4">
    <source>
        <dbReference type="ARBA" id="ARBA00022807"/>
    </source>
</evidence>
<evidence type="ECO:0000256" key="2">
    <source>
        <dbReference type="ARBA" id="ARBA00022670"/>
    </source>
</evidence>
<accession>A0A8J2YKZ7</accession>
<dbReference type="GO" id="GO:0006508">
    <property type="term" value="P:proteolysis"/>
    <property type="evidence" value="ECO:0007669"/>
    <property type="project" value="UniProtKB-KW"/>
</dbReference>
<comment type="similarity">
    <text evidence="1">Belongs to the peptidase C40 family.</text>
</comment>